<feature type="region of interest" description="Disordered" evidence="7">
    <location>
        <begin position="155"/>
        <end position="201"/>
    </location>
</feature>
<feature type="coiled-coil region" evidence="6">
    <location>
        <begin position="261"/>
        <end position="297"/>
    </location>
</feature>
<protein>
    <recommendedName>
        <fullName evidence="2">Regulatory protein zeste</fullName>
    </recommendedName>
</protein>
<evidence type="ECO:0000259" key="8">
    <source>
        <dbReference type="Pfam" id="PF13873"/>
    </source>
</evidence>
<accession>A0A6J2JZX4</accession>
<dbReference type="Pfam" id="PF13873">
    <property type="entry name" value="Myb_DNA-bind_5"/>
    <property type="match status" value="1"/>
</dbReference>
<dbReference type="InterPro" id="IPR028002">
    <property type="entry name" value="Myb_DNA-bind_5"/>
</dbReference>
<dbReference type="AlphaFoldDB" id="A0A6J2JZX4"/>
<reference evidence="10" key="1">
    <citation type="submission" date="2025-08" db="UniProtKB">
        <authorList>
            <consortium name="RefSeq"/>
        </authorList>
    </citation>
    <scope>IDENTIFICATION</scope>
    <source>
        <tissue evidence="10">Silk gland</tissue>
    </source>
</reference>
<feature type="compositionally biased region" description="Polar residues" evidence="7">
    <location>
        <begin position="170"/>
        <end position="183"/>
    </location>
</feature>
<evidence type="ECO:0000256" key="1">
    <source>
        <dbReference type="ARBA" id="ARBA00011764"/>
    </source>
</evidence>
<evidence type="ECO:0000256" key="6">
    <source>
        <dbReference type="SAM" id="Coils"/>
    </source>
</evidence>
<gene>
    <name evidence="10" type="primary">LOC114246117</name>
</gene>
<dbReference type="KEGG" id="bman:114246117"/>
<comment type="function">
    <text evidence="5">Involved in transvection phenomena (= synapsis-dependent gene expression), where the synaptic pairing of chromosomes carrying genes with which zeste interacts influences the expression of these genes. Zeste binds to DNA and stimulates transcription from a nearby promoter.</text>
</comment>
<dbReference type="PANTHER" id="PTHR23098">
    <property type="entry name" value="AGAP001331-PA-RELATED"/>
    <property type="match status" value="1"/>
</dbReference>
<feature type="domain" description="Myb/SANT-like DNA-binding" evidence="8">
    <location>
        <begin position="4"/>
        <end position="78"/>
    </location>
</feature>
<sequence length="310" mass="33809">MENRVSCAQLDDLLDYLITHPQLVKGIGLGARSKEAIAREWDNLASKLNAHGLGATKTSQRWKRYWADLKHKVKAKAAERKRIAYGTGGGPAHHDELNELEKKVLAIIGEGAIFGDTQHRVPAITTTIVPKEPLSSGLVVASEDQGIAQETVVLTTDSPPPASTPDLSSHLLNSPSQRGQTRVSDAAQAEMSPSTPEQPINDIIVSPVSRRPGSHPRRSFIANTRTKFRQQTRVDSSWVIELEKKRVEAEGKLADAVLIIAEAARTQAEAARTQAEAARTQANAQQLQAEVNASQHKMLEKLISTIIKNK</sequence>
<keyword evidence="4" id="KW-0804">Transcription</keyword>
<evidence type="ECO:0000256" key="5">
    <source>
        <dbReference type="ARBA" id="ARBA00025466"/>
    </source>
</evidence>
<evidence type="ECO:0000256" key="3">
    <source>
        <dbReference type="ARBA" id="ARBA00023015"/>
    </source>
</evidence>
<dbReference type="RefSeq" id="XP_028034312.1">
    <property type="nucleotide sequence ID" value="XM_028178511.1"/>
</dbReference>
<dbReference type="PANTHER" id="PTHR23098:SF16">
    <property type="entry name" value="REGULATORY PROTEIN ZESTE"/>
    <property type="match status" value="1"/>
</dbReference>
<organism evidence="9 10">
    <name type="scientific">Bombyx mandarina</name>
    <name type="common">Wild silk moth</name>
    <name type="synonym">Wild silkworm</name>
    <dbReference type="NCBI Taxonomy" id="7092"/>
    <lineage>
        <taxon>Eukaryota</taxon>
        <taxon>Metazoa</taxon>
        <taxon>Ecdysozoa</taxon>
        <taxon>Arthropoda</taxon>
        <taxon>Hexapoda</taxon>
        <taxon>Insecta</taxon>
        <taxon>Pterygota</taxon>
        <taxon>Neoptera</taxon>
        <taxon>Endopterygota</taxon>
        <taxon>Lepidoptera</taxon>
        <taxon>Glossata</taxon>
        <taxon>Ditrysia</taxon>
        <taxon>Bombycoidea</taxon>
        <taxon>Bombycidae</taxon>
        <taxon>Bombycinae</taxon>
        <taxon>Bombyx</taxon>
    </lineage>
</organism>
<evidence type="ECO:0000256" key="4">
    <source>
        <dbReference type="ARBA" id="ARBA00023163"/>
    </source>
</evidence>
<evidence type="ECO:0000256" key="7">
    <source>
        <dbReference type="SAM" id="MobiDB-lite"/>
    </source>
</evidence>
<name>A0A6J2JZX4_BOMMA</name>
<evidence type="ECO:0000313" key="10">
    <source>
        <dbReference type="RefSeq" id="XP_028034312.1"/>
    </source>
</evidence>
<keyword evidence="6" id="KW-0175">Coiled coil</keyword>
<dbReference type="GeneID" id="114246117"/>
<keyword evidence="3" id="KW-0805">Transcription regulation</keyword>
<evidence type="ECO:0000313" key="9">
    <source>
        <dbReference type="Proteomes" id="UP000504629"/>
    </source>
</evidence>
<dbReference type="GO" id="GO:0005634">
    <property type="term" value="C:nucleus"/>
    <property type="evidence" value="ECO:0007669"/>
    <property type="project" value="TreeGrafter"/>
</dbReference>
<keyword evidence="9" id="KW-1185">Reference proteome</keyword>
<comment type="subunit">
    <text evidence="1">Self-associates forming complexes of several hundred monomers.</text>
</comment>
<dbReference type="Proteomes" id="UP000504629">
    <property type="component" value="Unplaced"/>
</dbReference>
<proteinExistence type="predicted"/>
<dbReference type="OrthoDB" id="6931947at2759"/>
<evidence type="ECO:0000256" key="2">
    <source>
        <dbReference type="ARBA" id="ARBA00016807"/>
    </source>
</evidence>